<dbReference type="EMBL" id="CP139960">
    <property type="protein sequence ID" value="WQD39211.1"/>
    <property type="molecule type" value="Genomic_DNA"/>
</dbReference>
<dbReference type="RefSeq" id="WP_114792952.1">
    <property type="nucleotide sequence ID" value="NZ_CP139960.1"/>
</dbReference>
<keyword evidence="1" id="KW-0732">Signal</keyword>
<keyword evidence="3" id="KW-1185">Reference proteome</keyword>
<accession>A0ABZ0W7T7</accession>
<evidence type="ECO:0000256" key="1">
    <source>
        <dbReference type="SAM" id="SignalP"/>
    </source>
</evidence>
<name>A0ABZ0W7T7_9BACT</name>
<proteinExistence type="predicted"/>
<feature type="signal peptide" evidence="1">
    <location>
        <begin position="1"/>
        <end position="26"/>
    </location>
</feature>
<dbReference type="Proteomes" id="UP001325680">
    <property type="component" value="Chromosome"/>
</dbReference>
<organism evidence="2 3">
    <name type="scientific">Niabella yanshanensis</name>
    <dbReference type="NCBI Taxonomy" id="577386"/>
    <lineage>
        <taxon>Bacteria</taxon>
        <taxon>Pseudomonadati</taxon>
        <taxon>Bacteroidota</taxon>
        <taxon>Chitinophagia</taxon>
        <taxon>Chitinophagales</taxon>
        <taxon>Chitinophagaceae</taxon>
        <taxon>Niabella</taxon>
    </lineage>
</organism>
<protein>
    <submittedName>
        <fullName evidence="2">Uncharacterized protein</fullName>
    </submittedName>
</protein>
<evidence type="ECO:0000313" key="2">
    <source>
        <dbReference type="EMBL" id="WQD39211.1"/>
    </source>
</evidence>
<dbReference type="PROSITE" id="PS51257">
    <property type="entry name" value="PROKAR_LIPOPROTEIN"/>
    <property type="match status" value="1"/>
</dbReference>
<feature type="chain" id="PRO_5045898830" evidence="1">
    <location>
        <begin position="27"/>
        <end position="74"/>
    </location>
</feature>
<sequence>MKTRSLRTGSLFFALLLLSMAMSCQKTDTPDPDETPIDLSQVALAITPNGTAKGSAYTRSSLALPCCGQLVAWE</sequence>
<evidence type="ECO:0000313" key="3">
    <source>
        <dbReference type="Proteomes" id="UP001325680"/>
    </source>
</evidence>
<reference evidence="2 3" key="1">
    <citation type="submission" date="2023-12" db="EMBL/GenBank/DDBJ databases">
        <title>Genome sequencing and assembly of bacterial species from a model synthetic community.</title>
        <authorList>
            <person name="Hogle S.L."/>
        </authorList>
    </citation>
    <scope>NUCLEOTIDE SEQUENCE [LARGE SCALE GENOMIC DNA]</scope>
    <source>
        <strain evidence="2 3">HAMBI_3031</strain>
    </source>
</reference>
<gene>
    <name evidence="2" type="ORF">U0035_03485</name>
</gene>